<dbReference type="Gene3D" id="3.40.50.720">
    <property type="entry name" value="NAD(P)-binding Rossmann-like Domain"/>
    <property type="match status" value="1"/>
</dbReference>
<dbReference type="HOGENOM" id="CLU_007383_11_4_4"/>
<organism evidence="2 3">
    <name type="scientific">Nitrosospira multiformis (strain ATCC 25196 / NCIMB 11849 / C 71)</name>
    <dbReference type="NCBI Taxonomy" id="323848"/>
    <lineage>
        <taxon>Bacteria</taxon>
        <taxon>Pseudomonadati</taxon>
        <taxon>Pseudomonadota</taxon>
        <taxon>Betaproteobacteria</taxon>
        <taxon>Nitrosomonadales</taxon>
        <taxon>Nitrosomonadaceae</taxon>
        <taxon>Nitrosospira</taxon>
    </lineage>
</organism>
<dbReference type="KEGG" id="nmu:Nmul_A2685"/>
<dbReference type="PANTHER" id="PTHR48079">
    <property type="entry name" value="PROTEIN YEEZ"/>
    <property type="match status" value="1"/>
</dbReference>
<dbReference type="STRING" id="323848.Nmul_A2685"/>
<dbReference type="CDD" id="cd05266">
    <property type="entry name" value="SDR_a4"/>
    <property type="match status" value="1"/>
</dbReference>
<reference evidence="2 3" key="2">
    <citation type="journal article" date="2008" name="Appl. Environ. Microbiol.">
        <title>Complete genome sequence of Nitrosospira multiformis, an ammonia-oxidizing bacterium from the soil environment.</title>
        <authorList>
            <person name="Norton J.M."/>
            <person name="Klotz M.G."/>
            <person name="Stein L.Y."/>
            <person name="Arp D.J."/>
            <person name="Bottomley P.J."/>
            <person name="Chain P.S."/>
            <person name="Hauser L.J."/>
            <person name="Land M.L."/>
            <person name="Larimer F.W."/>
            <person name="Shin M.W."/>
            <person name="Starkenburg S.R."/>
        </authorList>
    </citation>
    <scope>NUCLEOTIDE SEQUENCE [LARGE SCALE GENOMIC DNA]</scope>
    <source>
        <strain evidence="3">ATCC 25196 / NCIMB 11849 / C 71</strain>
    </source>
</reference>
<evidence type="ECO:0000313" key="2">
    <source>
        <dbReference type="EMBL" id="ABB75972.1"/>
    </source>
</evidence>
<dbReference type="PANTHER" id="PTHR48079:SF6">
    <property type="entry name" value="NAD(P)-BINDING DOMAIN-CONTAINING PROTEIN-RELATED"/>
    <property type="match status" value="1"/>
</dbReference>
<keyword evidence="3" id="KW-1185">Reference proteome</keyword>
<feature type="domain" description="NAD-dependent epimerase/dehydratase" evidence="1">
    <location>
        <begin position="30"/>
        <end position="224"/>
    </location>
</feature>
<dbReference type="GO" id="GO:0005737">
    <property type="term" value="C:cytoplasm"/>
    <property type="evidence" value="ECO:0007669"/>
    <property type="project" value="TreeGrafter"/>
</dbReference>
<dbReference type="EMBL" id="CP000103">
    <property type="protein sequence ID" value="ABB75972.1"/>
    <property type="molecule type" value="Genomic_DNA"/>
</dbReference>
<gene>
    <name evidence="2" type="ordered locus">Nmul_A2685</name>
</gene>
<dbReference type="RefSeq" id="WP_011381964.1">
    <property type="nucleotide sequence ID" value="NZ_FNVK01000009.1"/>
</dbReference>
<dbReference type="InterPro" id="IPR051783">
    <property type="entry name" value="NAD(P)-dependent_oxidoreduct"/>
</dbReference>
<evidence type="ECO:0000259" key="1">
    <source>
        <dbReference type="Pfam" id="PF01370"/>
    </source>
</evidence>
<dbReference type="eggNOG" id="COG0451">
    <property type="taxonomic scope" value="Bacteria"/>
</dbReference>
<accession>Q2Y5J9</accession>
<dbReference type="SUPFAM" id="SSF51735">
    <property type="entry name" value="NAD(P)-binding Rossmann-fold domains"/>
    <property type="match status" value="1"/>
</dbReference>
<dbReference type="InterPro" id="IPR001509">
    <property type="entry name" value="Epimerase_deHydtase"/>
</dbReference>
<dbReference type="AlphaFoldDB" id="Q2Y5J9"/>
<evidence type="ECO:0000313" key="3">
    <source>
        <dbReference type="Proteomes" id="UP000002718"/>
    </source>
</evidence>
<dbReference type="Proteomes" id="UP000002718">
    <property type="component" value="Chromosome"/>
</dbReference>
<dbReference type="GO" id="GO:0004029">
    <property type="term" value="F:aldehyde dehydrogenase (NAD+) activity"/>
    <property type="evidence" value="ECO:0007669"/>
    <property type="project" value="TreeGrafter"/>
</dbReference>
<dbReference type="Pfam" id="PF01370">
    <property type="entry name" value="Epimerase"/>
    <property type="match status" value="1"/>
</dbReference>
<dbReference type="InterPro" id="IPR036291">
    <property type="entry name" value="NAD(P)-bd_dom_sf"/>
</dbReference>
<reference evidence="3" key="1">
    <citation type="submission" date="2005-08" db="EMBL/GenBank/DDBJ databases">
        <title>Complete sequence of chromosome 1 of Nitrosospira multiformis ATCC 25196.</title>
        <authorList>
            <person name="Copeland A."/>
            <person name="Lucas S."/>
            <person name="Lapidus A."/>
            <person name="Barry K."/>
            <person name="Detter J.C."/>
            <person name="Glavina T."/>
            <person name="Hammon N."/>
            <person name="Israni S."/>
            <person name="Pitluck S."/>
            <person name="Chain P."/>
            <person name="Malfatti S."/>
            <person name="Shin M."/>
            <person name="Vergez L."/>
            <person name="Schmutz J."/>
            <person name="Larimer F."/>
            <person name="Land M."/>
            <person name="Hauser L."/>
            <person name="Kyrpides N."/>
            <person name="Lykidis A."/>
            <person name="Richardson P."/>
        </authorList>
    </citation>
    <scope>NUCLEOTIDE SEQUENCE [LARGE SCALE GENOMIC DNA]</scope>
    <source>
        <strain evidence="3">ATCC 25196 / NCIMB 11849 / C 71</strain>
    </source>
</reference>
<name>Q2Y5J9_NITMU</name>
<sequence length="302" mass="33413">MSVTNMKTIKRTLLIVGCGDIALRAAPLLLTHYRLLGLYRKPEQCASLRSLGITPVSGDLDIPDSLDKLAGAADAVLHLAPPPARGRTDTRTAHLLAALTRRPKMKRSMLPQRFIYISTSGVYGDCKGALVNETRAINPLTERAVRRADAERRVRHWGLRNGVNVSILRVPGIYAGDRLPLARLREGAPVLASEDDGYTNHIHADDLVRIVVAALRYARPGRVYHACDDSNLKMGEYFDLVADRFALPRPSRVPRAEAEGRIAPGMLSFMQESRRLTNMRIKQELRVHLRYPTVAECLGAAG</sequence>
<protein>
    <submittedName>
        <fullName evidence="2">NAD-dependent epimerase/dehydratase</fullName>
    </submittedName>
</protein>
<proteinExistence type="predicted"/>